<name>A0A9X3LKK9_9CORY</name>
<dbReference type="SUPFAM" id="SSF52540">
    <property type="entry name" value="P-loop containing nucleoside triphosphate hydrolases"/>
    <property type="match status" value="1"/>
</dbReference>
<proteinExistence type="predicted"/>
<accession>A0A9X3LKK9</accession>
<reference evidence="2" key="1">
    <citation type="submission" date="2022-02" db="EMBL/GenBank/DDBJ databases">
        <title>Corynebacterium sp. from urogenital microbiome.</title>
        <authorList>
            <person name="Cappelli E.A."/>
            <person name="Ribeiro T.G."/>
            <person name="Peixe L."/>
        </authorList>
    </citation>
    <scope>NUCLEOTIDE SEQUENCE</scope>
    <source>
        <strain evidence="2">C8Ua_174</strain>
    </source>
</reference>
<dbReference type="RefSeq" id="WP_070488100.1">
    <property type="nucleotide sequence ID" value="NZ_JAKMUT010000004.1"/>
</dbReference>
<dbReference type="EMBL" id="JAKMUT010000004">
    <property type="protein sequence ID" value="MCZ9289689.1"/>
    <property type="molecule type" value="Genomic_DNA"/>
</dbReference>
<dbReference type="Gene3D" id="3.40.50.300">
    <property type="entry name" value="P-loop containing nucleotide triphosphate hydrolases"/>
    <property type="match status" value="1"/>
</dbReference>
<organism evidence="2 3">
    <name type="scientific">Corynebacterium evansiae</name>
    <dbReference type="NCBI Taxonomy" id="2913499"/>
    <lineage>
        <taxon>Bacteria</taxon>
        <taxon>Bacillati</taxon>
        <taxon>Actinomycetota</taxon>
        <taxon>Actinomycetes</taxon>
        <taxon>Mycobacteriales</taxon>
        <taxon>Corynebacteriaceae</taxon>
        <taxon>Corynebacterium</taxon>
    </lineage>
</organism>
<evidence type="ECO:0000259" key="1">
    <source>
        <dbReference type="Pfam" id="PF01926"/>
    </source>
</evidence>
<sequence length="490" mass="53413">MEQGNQIQSASAHLSQRVSDLTLLLTQAVDALAGGSPDLARHAEQLRLMVTRPPRVAVVGRLKSGKSTLVNALTENLIAATGALECTMAVSMYHNGAPARAEIHTVDGQVIRVPLNNGPLNNLTVPVNQVDFVDQFLPNRRLQELTLIDTPGTATLTVENEERTRRVLVDGQKDTRRASGWADCLVFLSDSAPREDEKRFLSQLGMTPLNTVGILSRADSFGSGAFGPIDPLQHARQHADSIQKRLMSTVQRTIPLSGLMAESALTGKVTGDVARNLSALAHLDREGLLDLLEAEDPREIVPECSANIRDDLLDVMGEYGVFAGRRIAAEGGAPALVKWMVETSGVSELVHLLTGDITYFAVLQRAARMLDVLDDLASNHPDLQHVRWVQSVTLAQPGMHFVMLYRSYRNTYASTPDSRLLPLLRSAVTAGHPAETVNLPRDTPVEQVRQALEEKISEMQQMSMSPLSAAEDEARERLLGSFQSALQATH</sequence>
<keyword evidence="3" id="KW-1185">Reference proteome</keyword>
<evidence type="ECO:0000313" key="2">
    <source>
        <dbReference type="EMBL" id="MCZ9289689.1"/>
    </source>
</evidence>
<dbReference type="InterPro" id="IPR022812">
    <property type="entry name" value="Dynamin"/>
</dbReference>
<dbReference type="Pfam" id="PF01926">
    <property type="entry name" value="MMR_HSR1"/>
    <property type="match status" value="1"/>
</dbReference>
<dbReference type="Proteomes" id="UP001146469">
    <property type="component" value="Unassembled WGS sequence"/>
</dbReference>
<dbReference type="InterPro" id="IPR006073">
    <property type="entry name" value="GTP-bd"/>
</dbReference>
<evidence type="ECO:0000313" key="3">
    <source>
        <dbReference type="Proteomes" id="UP001146469"/>
    </source>
</evidence>
<dbReference type="PRINTS" id="PR00195">
    <property type="entry name" value="DYNAMIN"/>
</dbReference>
<protein>
    <submittedName>
        <fullName evidence="2">50S ribosome-binding GTPase</fullName>
    </submittedName>
</protein>
<dbReference type="GO" id="GO:0005525">
    <property type="term" value="F:GTP binding"/>
    <property type="evidence" value="ECO:0007669"/>
    <property type="project" value="InterPro"/>
</dbReference>
<comment type="caution">
    <text evidence="2">The sequence shown here is derived from an EMBL/GenBank/DDBJ whole genome shotgun (WGS) entry which is preliminary data.</text>
</comment>
<dbReference type="InterPro" id="IPR027417">
    <property type="entry name" value="P-loop_NTPase"/>
</dbReference>
<feature type="domain" description="G" evidence="1">
    <location>
        <begin position="55"/>
        <end position="201"/>
    </location>
</feature>
<dbReference type="AlphaFoldDB" id="A0A9X3LKK9"/>
<gene>
    <name evidence="2" type="ORF">L8V00_05635</name>
</gene>